<protein>
    <submittedName>
        <fullName evidence="2">Uncharacterized protein</fullName>
    </submittedName>
</protein>
<dbReference type="AlphaFoldDB" id="A0A6B0TUQ3"/>
<organism evidence="2">
    <name type="scientific">Ixodes ricinus</name>
    <name type="common">Common tick</name>
    <name type="synonym">Acarus ricinus</name>
    <dbReference type="NCBI Taxonomy" id="34613"/>
    <lineage>
        <taxon>Eukaryota</taxon>
        <taxon>Metazoa</taxon>
        <taxon>Ecdysozoa</taxon>
        <taxon>Arthropoda</taxon>
        <taxon>Chelicerata</taxon>
        <taxon>Arachnida</taxon>
        <taxon>Acari</taxon>
        <taxon>Parasitiformes</taxon>
        <taxon>Ixodida</taxon>
        <taxon>Ixodoidea</taxon>
        <taxon>Ixodidae</taxon>
        <taxon>Ixodinae</taxon>
        <taxon>Ixodes</taxon>
    </lineage>
</organism>
<keyword evidence="1" id="KW-1133">Transmembrane helix</keyword>
<dbReference type="EMBL" id="GIFC01001669">
    <property type="protein sequence ID" value="MXU83752.1"/>
    <property type="molecule type" value="Transcribed_RNA"/>
</dbReference>
<accession>A0A6B0TUQ3</accession>
<keyword evidence="1" id="KW-0812">Transmembrane</keyword>
<feature type="transmembrane region" description="Helical" evidence="1">
    <location>
        <begin position="55"/>
        <end position="74"/>
    </location>
</feature>
<evidence type="ECO:0000313" key="2">
    <source>
        <dbReference type="EMBL" id="MXU83752.1"/>
    </source>
</evidence>
<reference evidence="2" key="1">
    <citation type="submission" date="2019-12" db="EMBL/GenBank/DDBJ databases">
        <title>An insight into the sialome of adult female Ixodes ricinus ticks feeding for 6 days.</title>
        <authorList>
            <person name="Perner J."/>
            <person name="Ribeiro J.M.C."/>
        </authorList>
    </citation>
    <scope>NUCLEOTIDE SEQUENCE</scope>
    <source>
        <strain evidence="2">Semi-engorged</strain>
        <tissue evidence="2">Salivary glands</tissue>
    </source>
</reference>
<name>A0A6B0TUQ3_IXORI</name>
<proteinExistence type="predicted"/>
<evidence type="ECO:0000256" key="1">
    <source>
        <dbReference type="SAM" id="Phobius"/>
    </source>
</evidence>
<sequence length="77" mass="8940">MYILCSCKGLLSAWFHFWVFDFRQCEPAKRACRCWSGIWHGDDSSQTFYLALRKIQTRACIITFVIIFLLAGGIEAK</sequence>
<keyword evidence="1" id="KW-0472">Membrane</keyword>